<proteinExistence type="predicted"/>
<protein>
    <recommendedName>
        <fullName evidence="4">Permease</fullName>
    </recommendedName>
</protein>
<feature type="transmembrane region" description="Helical" evidence="1">
    <location>
        <begin position="140"/>
        <end position="159"/>
    </location>
</feature>
<keyword evidence="1" id="KW-1133">Transmembrane helix</keyword>
<keyword evidence="1" id="KW-0812">Transmembrane</keyword>
<evidence type="ECO:0008006" key="4">
    <source>
        <dbReference type="Google" id="ProtNLM"/>
    </source>
</evidence>
<reference evidence="2 3" key="1">
    <citation type="submission" date="2017-09" db="EMBL/GenBank/DDBJ databases">
        <title>Large-scale bioinformatics analysis of Bacillus genomes uncovers conserved roles of natural products in bacterial physiology.</title>
        <authorList>
            <consortium name="Agbiome Team Llc"/>
            <person name="Bleich R.M."/>
            <person name="Kirk G.J."/>
            <person name="Santa Maria K.C."/>
            <person name="Allen S.E."/>
            <person name="Farag S."/>
            <person name="Shank E.A."/>
            <person name="Bowers A."/>
        </authorList>
    </citation>
    <scope>NUCLEOTIDE SEQUENCE [LARGE SCALE GENOMIC DNA]</scope>
    <source>
        <strain evidence="2 3">AFS003229</strain>
    </source>
</reference>
<comment type="caution">
    <text evidence="2">The sequence shown here is derived from an EMBL/GenBank/DDBJ whole genome shotgun (WGS) entry which is preliminary data.</text>
</comment>
<feature type="transmembrane region" description="Helical" evidence="1">
    <location>
        <begin position="88"/>
        <end position="107"/>
    </location>
</feature>
<evidence type="ECO:0000313" key="3">
    <source>
        <dbReference type="Proteomes" id="UP000220106"/>
    </source>
</evidence>
<feature type="transmembrane region" description="Helical" evidence="1">
    <location>
        <begin position="171"/>
        <end position="194"/>
    </location>
</feature>
<keyword evidence="1" id="KW-0472">Membrane</keyword>
<feature type="transmembrane region" description="Helical" evidence="1">
    <location>
        <begin position="20"/>
        <end position="42"/>
    </location>
</feature>
<evidence type="ECO:0000256" key="1">
    <source>
        <dbReference type="SAM" id="Phobius"/>
    </source>
</evidence>
<dbReference type="EMBL" id="NUEQ01000042">
    <property type="protein sequence ID" value="PEJ29639.1"/>
    <property type="molecule type" value="Genomic_DNA"/>
</dbReference>
<gene>
    <name evidence="2" type="ORF">CN689_21805</name>
</gene>
<sequence length="206" mass="22410">MVQTSSIISRAAVRGSASGLLFMAFFGTLWAGTGVMGLQGWGFPYVELAAVFVGITLIIGGISLIRASKRLSNQVSQEDARRWKRIRFWFNITFIAEGLAIGIAIAICNATNFTDLIPAITALIVGIHFLPLAHLFQLRIYYVTGLLLCLLAIITLLVVPESVTLFEHQIIAPLSIIGFGSALILWTTGLTIWLKAKKLLGIVPQL</sequence>
<feature type="transmembrane region" description="Helical" evidence="1">
    <location>
        <begin position="113"/>
        <end position="133"/>
    </location>
</feature>
<name>A0AAX0RY79_9BACI</name>
<accession>A0AAX0RY79</accession>
<organism evidence="2 3">
    <name type="scientific">Peribacillus butanolivorans</name>
    <dbReference type="NCBI Taxonomy" id="421767"/>
    <lineage>
        <taxon>Bacteria</taxon>
        <taxon>Bacillati</taxon>
        <taxon>Bacillota</taxon>
        <taxon>Bacilli</taxon>
        <taxon>Bacillales</taxon>
        <taxon>Bacillaceae</taxon>
        <taxon>Peribacillus</taxon>
    </lineage>
</organism>
<dbReference type="Proteomes" id="UP000220106">
    <property type="component" value="Unassembled WGS sequence"/>
</dbReference>
<feature type="transmembrane region" description="Helical" evidence="1">
    <location>
        <begin position="48"/>
        <end position="67"/>
    </location>
</feature>
<dbReference type="RefSeq" id="WP_098177347.1">
    <property type="nucleotide sequence ID" value="NZ_NUEQ01000042.1"/>
</dbReference>
<dbReference type="AlphaFoldDB" id="A0AAX0RY79"/>
<evidence type="ECO:0000313" key="2">
    <source>
        <dbReference type="EMBL" id="PEJ29639.1"/>
    </source>
</evidence>